<accession>A0A6A4RJT5</accession>
<dbReference type="AlphaFoldDB" id="A0A6A4RJT5"/>
<proteinExistence type="predicted"/>
<evidence type="ECO:0000313" key="2">
    <source>
        <dbReference type="Proteomes" id="UP000438429"/>
    </source>
</evidence>
<dbReference type="Proteomes" id="UP000438429">
    <property type="component" value="Unassembled WGS sequence"/>
</dbReference>
<protein>
    <submittedName>
        <fullName evidence="1">Uncharacterized protein</fullName>
    </submittedName>
</protein>
<name>A0A6A4RJT5_SCOMX</name>
<sequence length="102" mass="11489">MTAMWQRSSLNKLDPMAFDVLIGPVCEKRQWTLVFAELLITGGKLDFHTDEAAIIQLRREIAYSLVTDSGRVTGKYRESMSEDENPVCVLKTENAVAAVNRK</sequence>
<organism evidence="1 2">
    <name type="scientific">Scophthalmus maximus</name>
    <name type="common">Turbot</name>
    <name type="synonym">Psetta maxima</name>
    <dbReference type="NCBI Taxonomy" id="52904"/>
    <lineage>
        <taxon>Eukaryota</taxon>
        <taxon>Metazoa</taxon>
        <taxon>Chordata</taxon>
        <taxon>Craniata</taxon>
        <taxon>Vertebrata</taxon>
        <taxon>Euteleostomi</taxon>
        <taxon>Actinopterygii</taxon>
        <taxon>Neopterygii</taxon>
        <taxon>Teleostei</taxon>
        <taxon>Neoteleostei</taxon>
        <taxon>Acanthomorphata</taxon>
        <taxon>Carangaria</taxon>
        <taxon>Pleuronectiformes</taxon>
        <taxon>Pleuronectoidei</taxon>
        <taxon>Scophthalmidae</taxon>
        <taxon>Scophthalmus</taxon>
    </lineage>
</organism>
<dbReference type="EMBL" id="VEVO01000083">
    <property type="protein sequence ID" value="KAF0022143.1"/>
    <property type="molecule type" value="Genomic_DNA"/>
</dbReference>
<comment type="caution">
    <text evidence="1">The sequence shown here is derived from an EMBL/GenBank/DDBJ whole genome shotgun (WGS) entry which is preliminary data.</text>
</comment>
<gene>
    <name evidence="1" type="ORF">F2P81_025604</name>
</gene>
<evidence type="ECO:0000313" key="1">
    <source>
        <dbReference type="EMBL" id="KAF0022143.1"/>
    </source>
</evidence>
<reference evidence="1 2" key="1">
    <citation type="submission" date="2019-06" db="EMBL/GenBank/DDBJ databases">
        <title>Draft genomes of female and male turbot (Scophthalmus maximus).</title>
        <authorList>
            <person name="Xu H."/>
            <person name="Xu X.-W."/>
            <person name="Shao C."/>
            <person name="Chen S."/>
        </authorList>
    </citation>
    <scope>NUCLEOTIDE SEQUENCE [LARGE SCALE GENOMIC DNA]</scope>
    <source>
        <strain evidence="1">Ysfricsl-2016a</strain>
        <tissue evidence="1">Blood</tissue>
    </source>
</reference>